<keyword evidence="6" id="KW-1185">Reference proteome</keyword>
<proteinExistence type="predicted"/>
<dbReference type="PANTHER" id="PTHR44688:SF16">
    <property type="entry name" value="DNA-BINDING TRANSCRIPTIONAL ACTIVATOR DEVR_DOSR"/>
    <property type="match status" value="1"/>
</dbReference>
<evidence type="ECO:0000256" key="1">
    <source>
        <dbReference type="ARBA" id="ARBA00023015"/>
    </source>
</evidence>
<dbReference type="PRINTS" id="PR00038">
    <property type="entry name" value="HTHLUXR"/>
</dbReference>
<comment type="caution">
    <text evidence="5">The sequence shown here is derived from an EMBL/GenBank/DDBJ whole genome shotgun (WGS) entry which is preliminary data.</text>
</comment>
<evidence type="ECO:0000256" key="2">
    <source>
        <dbReference type="ARBA" id="ARBA00023125"/>
    </source>
</evidence>
<dbReference type="Pfam" id="PF00196">
    <property type="entry name" value="GerE"/>
    <property type="match status" value="1"/>
</dbReference>
<keyword evidence="1" id="KW-0805">Transcription regulation</keyword>
<sequence>MHGRQADDPLQGWRVVAGAALHPISLQSDDGKHLAGVMEVWDRREIDPSFLLPLKAVGHFRTYSLRRDLPAEWFETPFYQRHYGFCGIYDVVLVGFPLNEDCESHIGFYMREPISDEMIAVISYALRGIKWFHRHLMLGHGLLLAKTPLTPTEHKVMQLLLTGAPEKVIACQMGLATSTTHHHVVAIYRKFGVRSRAALVSLWVNGQKYK</sequence>
<dbReference type="AlphaFoldDB" id="U3A028"/>
<dbReference type="PROSITE" id="PS50043">
    <property type="entry name" value="HTH_LUXR_2"/>
    <property type="match status" value="1"/>
</dbReference>
<dbReference type="CDD" id="cd06170">
    <property type="entry name" value="LuxR_C_like"/>
    <property type="match status" value="1"/>
</dbReference>
<dbReference type="Gene3D" id="1.10.10.10">
    <property type="entry name" value="Winged helix-like DNA-binding domain superfamily/Winged helix DNA-binding domain"/>
    <property type="match status" value="1"/>
</dbReference>
<dbReference type="PANTHER" id="PTHR44688">
    <property type="entry name" value="DNA-BINDING TRANSCRIPTIONAL ACTIVATOR DEVR_DOSR"/>
    <property type="match status" value="1"/>
</dbReference>
<protein>
    <recommendedName>
        <fullName evidence="4">HTH luxR-type domain-containing protein</fullName>
    </recommendedName>
</protein>
<dbReference type="InterPro" id="IPR036388">
    <property type="entry name" value="WH-like_DNA-bd_sf"/>
</dbReference>
<evidence type="ECO:0000259" key="4">
    <source>
        <dbReference type="PROSITE" id="PS50043"/>
    </source>
</evidence>
<accession>U3A028</accession>
<gene>
    <name evidence="5" type="ORF">NT2_14_00020</name>
</gene>
<evidence type="ECO:0000313" key="6">
    <source>
        <dbReference type="Proteomes" id="UP000016568"/>
    </source>
</evidence>
<dbReference type="Proteomes" id="UP000016568">
    <property type="component" value="Unassembled WGS sequence"/>
</dbReference>
<dbReference type="SMART" id="SM00421">
    <property type="entry name" value="HTH_LUXR"/>
    <property type="match status" value="1"/>
</dbReference>
<dbReference type="InterPro" id="IPR000792">
    <property type="entry name" value="Tscrpt_reg_LuxR_C"/>
</dbReference>
<keyword evidence="2" id="KW-0238">DNA-binding</keyword>
<reference evidence="5 6" key="1">
    <citation type="submission" date="2013-09" db="EMBL/GenBank/DDBJ databases">
        <title>Whole genome shotgun sequence of Novosphingobium tardaugens NBRC 16725.</title>
        <authorList>
            <person name="Isaki S."/>
            <person name="Hosoyama A."/>
            <person name="Tsuchikane K."/>
            <person name="Katsumata H."/>
            <person name="Ando Y."/>
            <person name="Yamazaki S."/>
            <person name="Fujita N."/>
        </authorList>
    </citation>
    <scope>NUCLEOTIDE SEQUENCE [LARGE SCALE GENOMIC DNA]</scope>
    <source>
        <strain evidence="5 6">NBRC 16725</strain>
    </source>
</reference>
<dbReference type="GO" id="GO:0003677">
    <property type="term" value="F:DNA binding"/>
    <property type="evidence" value="ECO:0007669"/>
    <property type="project" value="UniProtKB-KW"/>
</dbReference>
<dbReference type="SUPFAM" id="SSF46894">
    <property type="entry name" value="C-terminal effector domain of the bipartite response regulators"/>
    <property type="match status" value="1"/>
</dbReference>
<dbReference type="eggNOG" id="COG2197">
    <property type="taxonomic scope" value="Bacteria"/>
</dbReference>
<evidence type="ECO:0000313" key="5">
    <source>
        <dbReference type="EMBL" id="GAD50999.1"/>
    </source>
</evidence>
<keyword evidence="3" id="KW-0804">Transcription</keyword>
<dbReference type="InterPro" id="IPR016032">
    <property type="entry name" value="Sig_transdc_resp-reg_C-effctor"/>
</dbReference>
<organism evidence="5 6">
    <name type="scientific">Caenibius tardaugens NBRC 16725</name>
    <dbReference type="NCBI Taxonomy" id="1219035"/>
    <lineage>
        <taxon>Bacteria</taxon>
        <taxon>Pseudomonadati</taxon>
        <taxon>Pseudomonadota</taxon>
        <taxon>Alphaproteobacteria</taxon>
        <taxon>Sphingomonadales</taxon>
        <taxon>Erythrobacteraceae</taxon>
        <taxon>Caenibius</taxon>
    </lineage>
</organism>
<name>U3A028_9SPHN</name>
<feature type="domain" description="HTH luxR-type" evidence="4">
    <location>
        <begin position="142"/>
        <end position="207"/>
    </location>
</feature>
<evidence type="ECO:0000256" key="3">
    <source>
        <dbReference type="ARBA" id="ARBA00023163"/>
    </source>
</evidence>
<dbReference type="EMBL" id="BASZ01000014">
    <property type="protein sequence ID" value="GAD50999.1"/>
    <property type="molecule type" value="Genomic_DNA"/>
</dbReference>
<dbReference type="GO" id="GO:0006355">
    <property type="term" value="P:regulation of DNA-templated transcription"/>
    <property type="evidence" value="ECO:0007669"/>
    <property type="project" value="InterPro"/>
</dbReference>